<sequence length="284" mass="30984">MIRFAQRNLKLFFRDRTAVLFSLMGAIIVIALYILFLGDVWTDSLDIEGSRYLMDSWIMSGVLAITSITATMGAFGTFVDDRAKGIIRDFNASPVKKYEMAGGYILSTFIIGIIMSLVALIFAEAYIVASGGEFLSAVNMLKVLGIMLLSVISSSALVFFIVSFFHTTQSFATASTILGTLIGFITGVFIPIGALPSVIQWVVMIFPVSHSALLFRQVFMEAPMSASFAGAPSNVIADFNHEMGVTFTYGNFTPGFEFSIVVLIITAALFYILAILNLSRKNKV</sequence>
<dbReference type="PROSITE" id="PS51012">
    <property type="entry name" value="ABC_TM2"/>
    <property type="match status" value="1"/>
</dbReference>
<evidence type="ECO:0000313" key="8">
    <source>
        <dbReference type="Proteomes" id="UP000752814"/>
    </source>
</evidence>
<name>A0A8J8PB31_9ARCH</name>
<feature type="transmembrane region" description="Helical" evidence="5">
    <location>
        <begin position="20"/>
        <end position="37"/>
    </location>
</feature>
<dbReference type="PANTHER" id="PTHR43229">
    <property type="entry name" value="NODULATION PROTEIN J"/>
    <property type="match status" value="1"/>
</dbReference>
<dbReference type="Proteomes" id="UP000752814">
    <property type="component" value="Unassembled WGS sequence"/>
</dbReference>
<dbReference type="PANTHER" id="PTHR43229:SF2">
    <property type="entry name" value="NODULATION PROTEIN J"/>
    <property type="match status" value="1"/>
</dbReference>
<organism evidence="7 8">
    <name type="scientific">Candidatus Methanomassiliicoccus intestinalis</name>
    <dbReference type="NCBI Taxonomy" id="1406512"/>
    <lineage>
        <taxon>Archaea</taxon>
        <taxon>Methanobacteriati</taxon>
        <taxon>Thermoplasmatota</taxon>
        <taxon>Thermoplasmata</taxon>
        <taxon>Methanomassiliicoccales</taxon>
        <taxon>Methanomassiliicoccaceae</taxon>
        <taxon>Methanomassiliicoccus</taxon>
    </lineage>
</organism>
<dbReference type="PIRSF" id="PIRSF006648">
    <property type="entry name" value="DrrB"/>
    <property type="match status" value="1"/>
</dbReference>
<keyword evidence="2 5" id="KW-0812">Transmembrane</keyword>
<feature type="transmembrane region" description="Helical" evidence="5">
    <location>
        <begin position="177"/>
        <end position="206"/>
    </location>
</feature>
<accession>A0A8J8PB31</accession>
<evidence type="ECO:0000259" key="6">
    <source>
        <dbReference type="PROSITE" id="PS51012"/>
    </source>
</evidence>
<keyword evidence="3 5" id="KW-1133">Transmembrane helix</keyword>
<evidence type="ECO:0000256" key="5">
    <source>
        <dbReference type="SAM" id="Phobius"/>
    </source>
</evidence>
<dbReference type="AlphaFoldDB" id="A0A8J8PB31"/>
<comment type="subcellular location">
    <subcellularLocation>
        <location evidence="1">Membrane</location>
        <topology evidence="1">Multi-pass membrane protein</topology>
    </subcellularLocation>
</comment>
<dbReference type="GO" id="GO:0140359">
    <property type="term" value="F:ABC-type transporter activity"/>
    <property type="evidence" value="ECO:0007669"/>
    <property type="project" value="InterPro"/>
</dbReference>
<proteinExistence type="predicted"/>
<evidence type="ECO:0000256" key="3">
    <source>
        <dbReference type="ARBA" id="ARBA00022989"/>
    </source>
</evidence>
<dbReference type="InterPro" id="IPR000412">
    <property type="entry name" value="ABC_2_transport"/>
</dbReference>
<feature type="transmembrane region" description="Helical" evidence="5">
    <location>
        <begin position="258"/>
        <end position="278"/>
    </location>
</feature>
<comment type="caution">
    <text evidence="7">The sequence shown here is derived from an EMBL/GenBank/DDBJ whole genome shotgun (WGS) entry which is preliminary data.</text>
</comment>
<dbReference type="InterPro" id="IPR051784">
    <property type="entry name" value="Nod_factor_ABC_transporter"/>
</dbReference>
<dbReference type="Pfam" id="PF12698">
    <property type="entry name" value="ABC2_membrane_3"/>
    <property type="match status" value="1"/>
</dbReference>
<dbReference type="GO" id="GO:0043190">
    <property type="term" value="C:ATP-binding cassette (ABC) transporter complex"/>
    <property type="evidence" value="ECO:0007669"/>
    <property type="project" value="InterPro"/>
</dbReference>
<dbReference type="InterPro" id="IPR013525">
    <property type="entry name" value="ABC2_TM"/>
</dbReference>
<evidence type="ECO:0000256" key="4">
    <source>
        <dbReference type="ARBA" id="ARBA00023136"/>
    </source>
</evidence>
<keyword evidence="4 5" id="KW-0472">Membrane</keyword>
<dbReference type="EMBL" id="LVVT01000014">
    <property type="protein sequence ID" value="TQS82834.1"/>
    <property type="molecule type" value="Genomic_DNA"/>
</dbReference>
<dbReference type="InterPro" id="IPR047817">
    <property type="entry name" value="ABC2_TM_bact-type"/>
</dbReference>
<feature type="transmembrane region" description="Helical" evidence="5">
    <location>
        <begin position="57"/>
        <end position="79"/>
    </location>
</feature>
<dbReference type="PRINTS" id="PR00164">
    <property type="entry name" value="ABC2TRNSPORT"/>
</dbReference>
<gene>
    <name evidence="7" type="ORF">A3207_02485</name>
</gene>
<evidence type="ECO:0000313" key="7">
    <source>
        <dbReference type="EMBL" id="TQS82834.1"/>
    </source>
</evidence>
<reference evidence="7" key="1">
    <citation type="submission" date="2016-03" db="EMBL/GenBank/DDBJ databases">
        <authorList>
            <person name="Borrel G."/>
            <person name="Mccann A."/>
            <person name="O'Toole P.W."/>
        </authorList>
    </citation>
    <scope>NUCLEOTIDE SEQUENCE</scope>
    <source>
        <strain evidence="7">183</strain>
    </source>
</reference>
<feature type="domain" description="ABC transmembrane type-2" evidence="6">
    <location>
        <begin position="17"/>
        <end position="281"/>
    </location>
</feature>
<evidence type="ECO:0000256" key="1">
    <source>
        <dbReference type="ARBA" id="ARBA00004141"/>
    </source>
</evidence>
<feature type="transmembrane region" description="Helical" evidence="5">
    <location>
        <begin position="143"/>
        <end position="165"/>
    </location>
</feature>
<protein>
    <submittedName>
        <fullName evidence="7">ABC transporter</fullName>
    </submittedName>
</protein>
<evidence type="ECO:0000256" key="2">
    <source>
        <dbReference type="ARBA" id="ARBA00022692"/>
    </source>
</evidence>
<feature type="transmembrane region" description="Helical" evidence="5">
    <location>
        <begin position="100"/>
        <end position="123"/>
    </location>
</feature>